<accession>A0A0K2AK26</accession>
<evidence type="ECO:0000313" key="2">
    <source>
        <dbReference type="Proteomes" id="UP000061018"/>
    </source>
</evidence>
<dbReference type="KEGG" id="samb:SAM23877_0319"/>
<reference evidence="2" key="1">
    <citation type="journal article" date="2015" name="J. Biotechnol.">
        <title>Complete genome sequence of Streptomyces ambofaciens ATCC 23877, the spiramycin producer.</title>
        <authorList>
            <person name="Thibessard A."/>
            <person name="Haas D."/>
            <person name="Gerbaud C."/>
            <person name="Aigle B."/>
            <person name="Lautru S."/>
            <person name="Pernodet J.L."/>
            <person name="Leblond P."/>
        </authorList>
    </citation>
    <scope>NUCLEOTIDE SEQUENCE [LARGE SCALE GENOMIC DNA]</scope>
    <source>
        <strain evidence="2">ATCC 23877 / 3486 / DSM 40053 / JCM 4204 / NBRC 12836 / NRRL B-2516</strain>
    </source>
</reference>
<evidence type="ECO:0000313" key="1">
    <source>
        <dbReference type="EMBL" id="AKZ53368.1"/>
    </source>
</evidence>
<sequence length="116" mass="12385">MISHRVRQTWPLQHPMPLRACGLRSVARGYGPAPYLRGRQSPWPDGGTPGRVDVLGECAADIFEDRDRPDAGGLACVRLPVAARQTPLSPSPGEGEPLGWATTAWAGARTASPCTE</sequence>
<dbReference type="Proteomes" id="UP000061018">
    <property type="component" value="Chromosome"/>
</dbReference>
<gene>
    <name evidence="1" type="ORF">SAM23877_0319</name>
</gene>
<organism evidence="1 2">
    <name type="scientific">Streptomyces ambofaciens (strain ATCC 23877 / 3486 / DSM 40053 / JCM 4204 / NBRC 12836 / NRRL B-2516)</name>
    <dbReference type="NCBI Taxonomy" id="278992"/>
    <lineage>
        <taxon>Bacteria</taxon>
        <taxon>Bacillati</taxon>
        <taxon>Actinomycetota</taxon>
        <taxon>Actinomycetes</taxon>
        <taxon>Kitasatosporales</taxon>
        <taxon>Streptomycetaceae</taxon>
        <taxon>Streptomyces</taxon>
    </lineage>
</organism>
<name>A0A0K2AK26_STRA7</name>
<proteinExistence type="predicted"/>
<dbReference type="EMBL" id="CP012382">
    <property type="protein sequence ID" value="AKZ53368.1"/>
    <property type="molecule type" value="Genomic_DNA"/>
</dbReference>
<dbReference type="AlphaFoldDB" id="A0A0K2AK26"/>
<protein>
    <submittedName>
        <fullName evidence="1">Uncharacterized protein</fullName>
    </submittedName>
</protein>